<dbReference type="Pfam" id="PF00356">
    <property type="entry name" value="LacI"/>
    <property type="match status" value="1"/>
</dbReference>
<dbReference type="SMART" id="SM00354">
    <property type="entry name" value="HTH_LACI"/>
    <property type="match status" value="1"/>
</dbReference>
<dbReference type="InterPro" id="IPR028082">
    <property type="entry name" value="Peripla_BP_I"/>
</dbReference>
<reference evidence="5 6" key="1">
    <citation type="submission" date="2020-07" db="EMBL/GenBank/DDBJ databases">
        <title>Description of Limosilactobacillus balticus sp. nov., Limosilactobacillus agrestis sp. nov., Limosilactobacillus albertensis sp. nov., Limosilactobacillus rudii sp. nov., Limosilactobacillus fastidiosus sp. nov., five novel Limosilactobacillus species isolated from the vertebrate gastrointestinal tract, and proposal of 6 subspecies of Limosilactobacillus reuteri adapted to the gastrointestinal tract of specific vertebrate hosts.</title>
        <authorList>
            <person name="Li F."/>
            <person name="Cheng C."/>
            <person name="Zheng J."/>
            <person name="Quevedo R.M."/>
            <person name="Li J."/>
            <person name="Roos S."/>
            <person name="Gaenzle M.G."/>
            <person name="Walter J."/>
        </authorList>
    </citation>
    <scope>NUCLEOTIDE SEQUENCE [LARGE SCALE GENOMIC DNA]</scope>
    <source>
        <strain evidence="5 6">STM2_1</strain>
    </source>
</reference>
<dbReference type="Gene3D" id="3.40.50.2300">
    <property type="match status" value="2"/>
</dbReference>
<evidence type="ECO:0000256" key="3">
    <source>
        <dbReference type="ARBA" id="ARBA00023163"/>
    </source>
</evidence>
<dbReference type="PROSITE" id="PS00356">
    <property type="entry name" value="HTH_LACI_1"/>
    <property type="match status" value="1"/>
</dbReference>
<dbReference type="InterPro" id="IPR010982">
    <property type="entry name" value="Lambda_DNA-bd_dom_sf"/>
</dbReference>
<name>A0A7W3YMH7_9LACO</name>
<dbReference type="CDD" id="cd06267">
    <property type="entry name" value="PBP1_LacI_sugar_binding-like"/>
    <property type="match status" value="1"/>
</dbReference>
<dbReference type="SUPFAM" id="SSF53822">
    <property type="entry name" value="Periplasmic binding protein-like I"/>
    <property type="match status" value="1"/>
</dbReference>
<sequence length="334" mass="36798">MKPTIKDIAQRANVSTATVSRVLSKKEKSYRPETAAKIEAIAKELGYKKNLAAAELAANSSKLIAVILNNTQTNFSNDIIAAVQAETDKAGYQMFILYAGNHNARLLNQAISVALERHVAGILLVATSLDDQAATTLKETSTPCRLVSVYDQEDQRYRGLKFISSDNERIGYLATKYLLARGHQRIGLAGIDHSSTGEQRLHGYQRAMVEQGLVPQMDWVKYGDYSFGPQQNILKSLYNKNLDALITASDMVAVGVVKEARLLGIKIPDDLSLVSIDGTFLCDITIPTITSVTQNFYQMGTAAIKSLLNDRDSEFIPVRITSRDSVQQMTSKIY</sequence>
<keyword evidence="2 5" id="KW-0238">DNA-binding</keyword>
<dbReference type="InterPro" id="IPR046335">
    <property type="entry name" value="LacI/GalR-like_sensor"/>
</dbReference>
<dbReference type="Proteomes" id="UP000517106">
    <property type="component" value="Unassembled WGS sequence"/>
</dbReference>
<gene>
    <name evidence="5" type="ORF">H5S09_00725</name>
</gene>
<dbReference type="Gene3D" id="1.10.260.40">
    <property type="entry name" value="lambda repressor-like DNA-binding domains"/>
    <property type="match status" value="1"/>
</dbReference>
<evidence type="ECO:0000259" key="4">
    <source>
        <dbReference type="PROSITE" id="PS50932"/>
    </source>
</evidence>
<evidence type="ECO:0000313" key="5">
    <source>
        <dbReference type="EMBL" id="MBB1096496.1"/>
    </source>
</evidence>
<accession>A0A7W3YMH7</accession>
<dbReference type="CDD" id="cd01392">
    <property type="entry name" value="HTH_LacI"/>
    <property type="match status" value="1"/>
</dbReference>
<dbReference type="AlphaFoldDB" id="A0A7W3YMH7"/>
<dbReference type="RefSeq" id="WP_182595118.1">
    <property type="nucleotide sequence ID" value="NZ_JACIVA010000016.1"/>
</dbReference>
<protein>
    <submittedName>
        <fullName evidence="5">LacI family DNA-binding transcriptional regulator</fullName>
    </submittedName>
</protein>
<evidence type="ECO:0000256" key="1">
    <source>
        <dbReference type="ARBA" id="ARBA00023015"/>
    </source>
</evidence>
<dbReference type="Pfam" id="PF13377">
    <property type="entry name" value="Peripla_BP_3"/>
    <property type="match status" value="1"/>
</dbReference>
<feature type="domain" description="HTH lacI-type" evidence="4">
    <location>
        <begin position="3"/>
        <end position="58"/>
    </location>
</feature>
<evidence type="ECO:0000256" key="2">
    <source>
        <dbReference type="ARBA" id="ARBA00023125"/>
    </source>
</evidence>
<dbReference type="EMBL" id="JACIVA010000016">
    <property type="protein sequence ID" value="MBB1096496.1"/>
    <property type="molecule type" value="Genomic_DNA"/>
</dbReference>
<comment type="caution">
    <text evidence="5">The sequence shown here is derived from an EMBL/GenBank/DDBJ whole genome shotgun (WGS) entry which is preliminary data.</text>
</comment>
<dbReference type="PANTHER" id="PTHR30146">
    <property type="entry name" value="LACI-RELATED TRANSCRIPTIONAL REPRESSOR"/>
    <property type="match status" value="1"/>
</dbReference>
<dbReference type="PROSITE" id="PS50932">
    <property type="entry name" value="HTH_LACI_2"/>
    <property type="match status" value="1"/>
</dbReference>
<evidence type="ECO:0000313" key="6">
    <source>
        <dbReference type="Proteomes" id="UP000517106"/>
    </source>
</evidence>
<dbReference type="GO" id="GO:0003700">
    <property type="term" value="F:DNA-binding transcription factor activity"/>
    <property type="evidence" value="ECO:0007669"/>
    <property type="project" value="TreeGrafter"/>
</dbReference>
<dbReference type="GO" id="GO:0000976">
    <property type="term" value="F:transcription cis-regulatory region binding"/>
    <property type="evidence" value="ECO:0007669"/>
    <property type="project" value="TreeGrafter"/>
</dbReference>
<dbReference type="InterPro" id="IPR000843">
    <property type="entry name" value="HTH_LacI"/>
</dbReference>
<keyword evidence="1" id="KW-0805">Transcription regulation</keyword>
<proteinExistence type="predicted"/>
<keyword evidence="3" id="KW-0804">Transcription</keyword>
<dbReference type="PANTHER" id="PTHR30146:SF154">
    <property type="entry name" value="TRANSCRIPTION REGULATOR, MEMBER OF GALR FAMILY"/>
    <property type="match status" value="1"/>
</dbReference>
<organism evidence="5 6">
    <name type="scientific">Limosilactobacillus rudii</name>
    <dbReference type="NCBI Taxonomy" id="2759755"/>
    <lineage>
        <taxon>Bacteria</taxon>
        <taxon>Bacillati</taxon>
        <taxon>Bacillota</taxon>
        <taxon>Bacilli</taxon>
        <taxon>Lactobacillales</taxon>
        <taxon>Lactobacillaceae</taxon>
        <taxon>Limosilactobacillus</taxon>
    </lineage>
</organism>
<dbReference type="PRINTS" id="PR00036">
    <property type="entry name" value="HTHLACI"/>
</dbReference>
<keyword evidence="6" id="KW-1185">Reference proteome</keyword>
<dbReference type="SUPFAM" id="SSF47413">
    <property type="entry name" value="lambda repressor-like DNA-binding domains"/>
    <property type="match status" value="1"/>
</dbReference>